<comment type="caution">
    <text evidence="1">The sequence shown here is derived from an EMBL/GenBank/DDBJ whole genome shotgun (WGS) entry which is preliminary data.</text>
</comment>
<evidence type="ECO:0000313" key="1">
    <source>
        <dbReference type="EMBL" id="KAK9094750.1"/>
    </source>
</evidence>
<name>A0AAP0EJQ2_9MAGN</name>
<protein>
    <submittedName>
        <fullName evidence="1">Uncharacterized protein</fullName>
    </submittedName>
</protein>
<accession>A0AAP0EJQ2</accession>
<organism evidence="1 2">
    <name type="scientific">Stephania cephalantha</name>
    <dbReference type="NCBI Taxonomy" id="152367"/>
    <lineage>
        <taxon>Eukaryota</taxon>
        <taxon>Viridiplantae</taxon>
        <taxon>Streptophyta</taxon>
        <taxon>Embryophyta</taxon>
        <taxon>Tracheophyta</taxon>
        <taxon>Spermatophyta</taxon>
        <taxon>Magnoliopsida</taxon>
        <taxon>Ranunculales</taxon>
        <taxon>Menispermaceae</taxon>
        <taxon>Menispermoideae</taxon>
        <taxon>Cissampelideae</taxon>
        <taxon>Stephania</taxon>
    </lineage>
</organism>
<proteinExistence type="predicted"/>
<evidence type="ECO:0000313" key="2">
    <source>
        <dbReference type="Proteomes" id="UP001419268"/>
    </source>
</evidence>
<keyword evidence="2" id="KW-1185">Reference proteome</keyword>
<gene>
    <name evidence="1" type="ORF">Scep_026219</name>
</gene>
<dbReference type="EMBL" id="JBBNAG010000011">
    <property type="protein sequence ID" value="KAK9094750.1"/>
    <property type="molecule type" value="Genomic_DNA"/>
</dbReference>
<reference evidence="1 2" key="1">
    <citation type="submission" date="2024-01" db="EMBL/GenBank/DDBJ databases">
        <title>Genome assemblies of Stephania.</title>
        <authorList>
            <person name="Yang L."/>
        </authorList>
    </citation>
    <scope>NUCLEOTIDE SEQUENCE [LARGE SCALE GENOMIC DNA]</scope>
    <source>
        <strain evidence="1">JXDWG</strain>
        <tissue evidence="1">Leaf</tissue>
    </source>
</reference>
<dbReference type="Proteomes" id="UP001419268">
    <property type="component" value="Unassembled WGS sequence"/>
</dbReference>
<sequence>MVTPVQTREPMHVVIELGREMSQQRVHGIQCINEGNERFQEEMEQNTPKEIWHRGT</sequence>
<dbReference type="AlphaFoldDB" id="A0AAP0EJQ2"/>